<dbReference type="OrthoDB" id="653598at2"/>
<dbReference type="Proteomes" id="UP000282759">
    <property type="component" value="Unassembled WGS sequence"/>
</dbReference>
<comment type="caution">
    <text evidence="8">The sequence shown here is derived from an EMBL/GenBank/DDBJ whole genome shotgun (WGS) entry which is preliminary data.</text>
</comment>
<dbReference type="InterPro" id="IPR011990">
    <property type="entry name" value="TPR-like_helical_dom_sf"/>
</dbReference>
<evidence type="ECO:0000256" key="4">
    <source>
        <dbReference type="ARBA" id="ARBA00023136"/>
    </source>
</evidence>
<name>A0A3S2V6M6_9SPHI</name>
<feature type="domain" description="SusD-like N-terminal" evidence="7">
    <location>
        <begin position="49"/>
        <end position="244"/>
    </location>
</feature>
<comment type="similarity">
    <text evidence="2">Belongs to the SusD family.</text>
</comment>
<dbReference type="InterPro" id="IPR033985">
    <property type="entry name" value="SusD-like_N"/>
</dbReference>
<evidence type="ECO:0000256" key="1">
    <source>
        <dbReference type="ARBA" id="ARBA00004442"/>
    </source>
</evidence>
<protein>
    <submittedName>
        <fullName evidence="8">RagB/SusD family nutrient uptake outer membrane protein</fullName>
    </submittedName>
</protein>
<dbReference type="AlphaFoldDB" id="A0A3S2V6M6"/>
<dbReference type="GO" id="GO:0009279">
    <property type="term" value="C:cell outer membrane"/>
    <property type="evidence" value="ECO:0007669"/>
    <property type="project" value="UniProtKB-SubCell"/>
</dbReference>
<organism evidence="8 9">
    <name type="scientific">Mucilaginibacter limnophilus</name>
    <dbReference type="NCBI Taxonomy" id="1932778"/>
    <lineage>
        <taxon>Bacteria</taxon>
        <taxon>Pseudomonadati</taxon>
        <taxon>Bacteroidota</taxon>
        <taxon>Sphingobacteriia</taxon>
        <taxon>Sphingobacteriales</taxon>
        <taxon>Sphingobacteriaceae</taxon>
        <taxon>Mucilaginibacter</taxon>
    </lineage>
</organism>
<accession>A0A3S2V6M6</accession>
<dbReference type="InterPro" id="IPR012944">
    <property type="entry name" value="SusD_RagB_dom"/>
</dbReference>
<proteinExistence type="inferred from homology"/>
<evidence type="ECO:0000313" key="9">
    <source>
        <dbReference type="Proteomes" id="UP000282759"/>
    </source>
</evidence>
<feature type="domain" description="RagB/SusD" evidence="6">
    <location>
        <begin position="355"/>
        <end position="445"/>
    </location>
</feature>
<evidence type="ECO:0000259" key="7">
    <source>
        <dbReference type="Pfam" id="PF14322"/>
    </source>
</evidence>
<evidence type="ECO:0000256" key="5">
    <source>
        <dbReference type="ARBA" id="ARBA00023237"/>
    </source>
</evidence>
<evidence type="ECO:0000256" key="3">
    <source>
        <dbReference type="ARBA" id="ARBA00022729"/>
    </source>
</evidence>
<dbReference type="EMBL" id="SACK01000008">
    <property type="protein sequence ID" value="RVT98480.1"/>
    <property type="molecule type" value="Genomic_DNA"/>
</dbReference>
<dbReference type="Pfam" id="PF07980">
    <property type="entry name" value="SusD_RagB"/>
    <property type="match status" value="1"/>
</dbReference>
<keyword evidence="4" id="KW-0472">Membrane</keyword>
<dbReference type="Gene3D" id="1.25.40.390">
    <property type="match status" value="1"/>
</dbReference>
<sequence>MASNRLRPIPLALKQPYNNDMKTITKSTIHAAMVCTGIVLLFSIISCKKYLEEKPDLSIATPSTMSDIEGILNNYNFMNARYPSASEVSADNFYLLTADFNALNDRQRNFYLRQKFDDIGGDYSALYTTIEYANIILETLEKISGDETQKAQYRAEARFVRASCHYALAQLFAAPYNNNDSALGIALRLTANINERPTRATVNETYQAILDDLQAAAKALPSSLALRFRPNRAAAFGLLSRVFLTMQNFEQAEKYADSCLSISGTLLDYNNLNANATVPIAQFNEEILYDARSSPPAALATSRAKIDTLLYASYQSNDLRQTVYFRTNTNGSRSFKGNYTGLNNASIFSGVATDEVYLNGAEAAVRNGHQAKALSLINALMAKRWKTGTFQPYQTTDAATLLTEILKERRKELLFRSLRWADLRRLNQEAGRSQVLTREINGQTYTLEPQSPRYVFAIDRAAVEISGLPQNP</sequence>
<dbReference type="Pfam" id="PF14322">
    <property type="entry name" value="SusD-like_3"/>
    <property type="match status" value="1"/>
</dbReference>
<comment type="subcellular location">
    <subcellularLocation>
        <location evidence="1">Cell outer membrane</location>
    </subcellularLocation>
</comment>
<evidence type="ECO:0000256" key="2">
    <source>
        <dbReference type="ARBA" id="ARBA00006275"/>
    </source>
</evidence>
<gene>
    <name evidence="8" type="ORF">EOD41_16970</name>
</gene>
<reference evidence="8 9" key="1">
    <citation type="submission" date="2019-01" db="EMBL/GenBank/DDBJ databases">
        <authorList>
            <person name="Chen W.-M."/>
        </authorList>
    </citation>
    <scope>NUCLEOTIDE SEQUENCE [LARGE SCALE GENOMIC DNA]</scope>
    <source>
        <strain evidence="8 9">YBJ-36</strain>
    </source>
</reference>
<keyword evidence="5" id="KW-0998">Cell outer membrane</keyword>
<keyword evidence="3" id="KW-0732">Signal</keyword>
<keyword evidence="9" id="KW-1185">Reference proteome</keyword>
<dbReference type="SUPFAM" id="SSF48452">
    <property type="entry name" value="TPR-like"/>
    <property type="match status" value="1"/>
</dbReference>
<evidence type="ECO:0000259" key="6">
    <source>
        <dbReference type="Pfam" id="PF07980"/>
    </source>
</evidence>
<evidence type="ECO:0000313" key="8">
    <source>
        <dbReference type="EMBL" id="RVT98480.1"/>
    </source>
</evidence>